<evidence type="ECO:0000256" key="9">
    <source>
        <dbReference type="ARBA" id="ARBA00022884"/>
    </source>
</evidence>
<comment type="catalytic activity">
    <reaction evidence="10">
        <text>a pseudouridine in rRNA + S-adenosyl-L-methionine = an N(1)-methylpseudouridine in rRNA + S-adenosyl-L-homocysteine + H(+)</text>
        <dbReference type="Rhea" id="RHEA:46696"/>
        <dbReference type="Rhea" id="RHEA-COMP:11634"/>
        <dbReference type="Rhea" id="RHEA-COMP:13933"/>
        <dbReference type="ChEBI" id="CHEBI:15378"/>
        <dbReference type="ChEBI" id="CHEBI:57856"/>
        <dbReference type="ChEBI" id="CHEBI:59789"/>
        <dbReference type="ChEBI" id="CHEBI:65314"/>
        <dbReference type="ChEBI" id="CHEBI:74890"/>
    </reaction>
</comment>
<evidence type="ECO:0000256" key="1">
    <source>
        <dbReference type="ARBA" id="ARBA00008115"/>
    </source>
</evidence>
<feature type="site" description="Interaction with substrate rRNA" evidence="10">
    <location>
        <position position="65"/>
    </location>
</feature>
<dbReference type="GeneID" id="9234687"/>
<dbReference type="InterPro" id="IPR005304">
    <property type="entry name" value="Rbsml_bgen_MeTrfase_EMG1/NEP1"/>
</dbReference>
<evidence type="ECO:0000256" key="3">
    <source>
        <dbReference type="ARBA" id="ARBA00022517"/>
    </source>
</evidence>
<comment type="similarity">
    <text evidence="1 10">Belongs to the class IV-like SAM-binding methyltransferase superfamily. RNA methyltransferase NEP1 family.</text>
</comment>
<feature type="site" description="Interaction with substrate rRNA" evidence="10">
    <location>
        <position position="109"/>
    </location>
</feature>
<feature type="site" description="Stabilizes Arg-xx" evidence="10">
    <location>
        <position position="67"/>
    </location>
</feature>
<keyword evidence="8 10" id="KW-0699">rRNA-binding</keyword>
<protein>
    <recommendedName>
        <fullName evidence="10">Ribosomal RNA small subunit methyltransferase Nep1</fullName>
        <ecNumber evidence="10">2.1.1.-</ecNumber>
    </recommendedName>
    <alternativeName>
        <fullName evidence="10">16S rRNA (pseudouridine-N1-)-methyltransferase Nep1</fullName>
    </alternativeName>
</protein>
<dbReference type="HAMAP" id="MF_00554">
    <property type="entry name" value="NEP1"/>
    <property type="match status" value="1"/>
</dbReference>
<comment type="function">
    <text evidence="10">Methyltransferase involved in ribosomal biogenesis. Specifically catalyzes the N1-methylation of the pseudouridine corresponding to position 914 in M.jannaschii 16S rRNA.</text>
</comment>
<feature type="site" description="Interaction with substrate rRNA" evidence="10">
    <location>
        <position position="106"/>
    </location>
</feature>
<dbReference type="NCBIfam" id="NF003207">
    <property type="entry name" value="PRK04171.2-2"/>
    <property type="match status" value="1"/>
</dbReference>
<feature type="site" description="Interaction with substrate rRNA" evidence="10">
    <location>
        <position position="113"/>
    </location>
</feature>
<keyword evidence="9 10" id="KW-0694">RNA-binding</keyword>
<dbReference type="STRING" id="591019.Shell_1396"/>
<dbReference type="Proteomes" id="UP000002573">
    <property type="component" value="Chromosome"/>
</dbReference>
<dbReference type="InterPro" id="IPR029028">
    <property type="entry name" value="Alpha/beta_knot_MTases"/>
</dbReference>
<evidence type="ECO:0000313" key="11">
    <source>
        <dbReference type="EMBL" id="ADI32485.1"/>
    </source>
</evidence>
<sequence length="230" mass="26415">MDMGEPISIILLESALELVPRELWKHPAVLKNARRRGKKPGKTLLDVSLHYHAMRKLKDREKRGRPDIVHISLLNALESPLNKEGYLRIYIHTYPGHIIFVKPETRIPRNYNRFVGLMEQLLIHGKVPPDSDDPLLYVKTMTISDLLEKINKNGIILLREQGEKEKPENIVKYAIENNYAIGIGGFPHGDYSEEIIDMSKAEFSIYNKPLTTWITVSRVIVGAENLFKII</sequence>
<evidence type="ECO:0000256" key="6">
    <source>
        <dbReference type="ARBA" id="ARBA00022679"/>
    </source>
</evidence>
<dbReference type="CDD" id="cd18088">
    <property type="entry name" value="Nep1-like"/>
    <property type="match status" value="1"/>
</dbReference>
<keyword evidence="6 10" id="KW-0808">Transferase</keyword>
<keyword evidence="7 10" id="KW-0949">S-adenosyl-L-methionine</keyword>
<evidence type="ECO:0000256" key="7">
    <source>
        <dbReference type="ARBA" id="ARBA00022691"/>
    </source>
</evidence>
<dbReference type="GO" id="GO:0019843">
    <property type="term" value="F:rRNA binding"/>
    <property type="evidence" value="ECO:0007669"/>
    <property type="project" value="UniProtKB-UniRule"/>
</dbReference>
<keyword evidence="5 10" id="KW-0489">Methyltransferase</keyword>
<dbReference type="PANTHER" id="PTHR12636">
    <property type="entry name" value="NEP1/MRA1"/>
    <property type="match status" value="1"/>
</dbReference>
<evidence type="ECO:0000313" key="12">
    <source>
        <dbReference type="Proteomes" id="UP000002573"/>
    </source>
</evidence>
<dbReference type="eggNOG" id="arCOG04122">
    <property type="taxonomic scope" value="Archaea"/>
</dbReference>
<dbReference type="HOGENOM" id="CLU_055846_1_3_2"/>
<dbReference type="EC" id="2.1.1.-" evidence="10"/>
<evidence type="ECO:0000256" key="2">
    <source>
        <dbReference type="ARBA" id="ARBA00011738"/>
    </source>
</evidence>
<keyword evidence="3 10" id="KW-0690">Ribosome biogenesis</keyword>
<dbReference type="OrthoDB" id="7612at2157"/>
<name>D7D9N9_STAHD</name>
<dbReference type="PANTHER" id="PTHR12636:SF5">
    <property type="entry name" value="RIBOSOMAL RNA SMALL SUBUNIT METHYLTRANSFERASE NEP1"/>
    <property type="match status" value="1"/>
</dbReference>
<dbReference type="Gene3D" id="3.40.1280.10">
    <property type="match status" value="1"/>
</dbReference>
<dbReference type="GO" id="GO:0070037">
    <property type="term" value="F:rRNA (pseudouridine) methyltransferase activity"/>
    <property type="evidence" value="ECO:0007669"/>
    <property type="project" value="UniProtKB-UniRule"/>
</dbReference>
<evidence type="ECO:0000256" key="4">
    <source>
        <dbReference type="ARBA" id="ARBA00022552"/>
    </source>
</evidence>
<dbReference type="KEGG" id="shc:Shell_1396"/>
<evidence type="ECO:0000256" key="10">
    <source>
        <dbReference type="HAMAP-Rule" id="MF_00554"/>
    </source>
</evidence>
<dbReference type="EMBL" id="CP002051">
    <property type="protein sequence ID" value="ADI32485.1"/>
    <property type="molecule type" value="Genomic_DNA"/>
</dbReference>
<dbReference type="NCBIfam" id="NF003206">
    <property type="entry name" value="PRK04171.2-1"/>
    <property type="match status" value="1"/>
</dbReference>
<comment type="subunit">
    <text evidence="2 10">Homodimer.</text>
</comment>
<dbReference type="AlphaFoldDB" id="D7D9N9"/>
<keyword evidence="4 10" id="KW-0698">rRNA processing</keyword>
<dbReference type="SUPFAM" id="SSF75217">
    <property type="entry name" value="alpha/beta knot"/>
    <property type="match status" value="1"/>
</dbReference>
<gene>
    <name evidence="10" type="primary">nep1</name>
    <name evidence="11" type="ordered locus">Shell_1396</name>
</gene>
<keyword evidence="12" id="KW-1185">Reference proteome</keyword>
<dbReference type="FunFam" id="3.40.1280.10:FF:000042">
    <property type="entry name" value="Ribosomal RNA small subunit methyltransferase Nep1"/>
    <property type="match status" value="1"/>
</dbReference>
<accession>D7D9N9</accession>
<feature type="binding site" evidence="10">
    <location>
        <begin position="205"/>
        <end position="210"/>
    </location>
    <ligand>
        <name>S-adenosyl-L-methionine</name>
        <dbReference type="ChEBI" id="CHEBI:59789"/>
    </ligand>
</feature>
<evidence type="ECO:0000256" key="8">
    <source>
        <dbReference type="ARBA" id="ARBA00022730"/>
    </source>
</evidence>
<feature type="binding site" evidence="10">
    <location>
        <position position="184"/>
    </location>
    <ligand>
        <name>S-adenosyl-L-methionine</name>
        <dbReference type="ChEBI" id="CHEBI:59789"/>
    </ligand>
</feature>
<dbReference type="RefSeq" id="WP_013143683.1">
    <property type="nucleotide sequence ID" value="NC_014205.1"/>
</dbReference>
<dbReference type="GO" id="GO:0070475">
    <property type="term" value="P:rRNA base methylation"/>
    <property type="evidence" value="ECO:0007669"/>
    <property type="project" value="InterPro"/>
</dbReference>
<dbReference type="Pfam" id="PF03587">
    <property type="entry name" value="EMG1"/>
    <property type="match status" value="1"/>
</dbReference>
<dbReference type="InterPro" id="IPR029026">
    <property type="entry name" value="tRNA_m1G_MTases_N"/>
</dbReference>
<dbReference type="InterPro" id="IPR023503">
    <property type="entry name" value="Ribosome_NEP1_arc"/>
</dbReference>
<feature type="binding site" evidence="10">
    <location>
        <position position="189"/>
    </location>
    <ligand>
        <name>S-adenosyl-L-methionine</name>
        <dbReference type="ChEBI" id="CHEBI:59789"/>
    </ligand>
</feature>
<reference evidence="11 12" key="2">
    <citation type="journal article" date="2011" name="Stand. Genomic Sci.">
        <title>Complete genome sequence of Staphylothermus hellenicus P8.</title>
        <authorList>
            <person name="Anderson I."/>
            <person name="Wirth R."/>
            <person name="Lucas S."/>
            <person name="Copeland A."/>
            <person name="Lapidus A."/>
            <person name="Cheng J.F."/>
            <person name="Goodwin L."/>
            <person name="Pitluck S."/>
            <person name="Davenport K."/>
            <person name="Detter J.C."/>
            <person name="Han C."/>
            <person name="Tapia R."/>
            <person name="Land M."/>
            <person name="Hauser L."/>
            <person name="Pati A."/>
            <person name="Mikhailova N."/>
            <person name="Woyke T."/>
            <person name="Klenk H.P."/>
            <person name="Kyrpides N."/>
            <person name="Ivanova N."/>
        </authorList>
    </citation>
    <scope>NUCLEOTIDE SEQUENCE [LARGE SCALE GENOMIC DNA]</scope>
    <source>
        <strain evidence="12">DSM 12710 / JCM 10830 / BK20S6-10-b1 / P8</strain>
    </source>
</reference>
<reference evidence="12" key="1">
    <citation type="submission" date="2010-05" db="EMBL/GenBank/DDBJ databases">
        <title>Complete sequence of Staphylothermus hellenicus DSM 12710.</title>
        <authorList>
            <consortium name="US DOE Joint Genome Institute"/>
            <person name="Lucas S."/>
            <person name="Copeland A."/>
            <person name="Lapidus A."/>
            <person name="Cheng J.-F."/>
            <person name="Bruce D."/>
            <person name="Goodwin L."/>
            <person name="Pitluck S."/>
            <person name="Davenport K."/>
            <person name="Detter J.C."/>
            <person name="Han C."/>
            <person name="Tapia R."/>
            <person name="Larimer F."/>
            <person name="Land M."/>
            <person name="Hauser L."/>
            <person name="Kyrpides N."/>
            <person name="Mikhailova N."/>
            <person name="Anderson I.J."/>
            <person name="Woyke T."/>
        </authorList>
    </citation>
    <scope>NUCLEOTIDE SEQUENCE [LARGE SCALE GENOMIC DNA]</scope>
    <source>
        <strain evidence="12">DSM 12710 / JCM 10830 / BK20S6-10-b1 / P8</strain>
    </source>
</reference>
<proteinExistence type="inferred from homology"/>
<organism evidence="11 12">
    <name type="scientific">Staphylothermus hellenicus (strain DSM 12710 / JCM 10830 / BK20S6-10-b1 / P8)</name>
    <dbReference type="NCBI Taxonomy" id="591019"/>
    <lineage>
        <taxon>Archaea</taxon>
        <taxon>Thermoproteota</taxon>
        <taxon>Thermoprotei</taxon>
        <taxon>Desulfurococcales</taxon>
        <taxon>Desulfurococcaceae</taxon>
        <taxon>Staphylothermus</taxon>
    </lineage>
</organism>
<evidence type="ECO:0000256" key="5">
    <source>
        <dbReference type="ARBA" id="ARBA00022603"/>
    </source>
</evidence>